<dbReference type="Proteomes" id="UP000030351">
    <property type="component" value="Unassembled WGS sequence"/>
</dbReference>
<dbReference type="InterPro" id="IPR001173">
    <property type="entry name" value="Glyco_trans_2-like"/>
</dbReference>
<dbReference type="SUPFAM" id="SSF53448">
    <property type="entry name" value="Nucleotide-diphospho-sugar transferases"/>
    <property type="match status" value="1"/>
</dbReference>
<dbReference type="EMBL" id="JRUQ01000076">
    <property type="protein sequence ID" value="KGT87232.1"/>
    <property type="molecule type" value="Genomic_DNA"/>
</dbReference>
<evidence type="ECO:0000313" key="3">
    <source>
        <dbReference type="Proteomes" id="UP000030351"/>
    </source>
</evidence>
<feature type="domain" description="Glycosyltransferase 2-like" evidence="1">
    <location>
        <begin position="22"/>
        <end position="116"/>
    </location>
</feature>
<dbReference type="InterPro" id="IPR029044">
    <property type="entry name" value="Nucleotide-diphossugar_trans"/>
</dbReference>
<evidence type="ECO:0000259" key="1">
    <source>
        <dbReference type="Pfam" id="PF00535"/>
    </source>
</evidence>
<protein>
    <recommendedName>
        <fullName evidence="1">Glycosyltransferase 2-like domain-containing protein</fullName>
    </recommendedName>
</protein>
<dbReference type="Gene3D" id="3.90.550.10">
    <property type="entry name" value="Spore Coat Polysaccharide Biosynthesis Protein SpsA, Chain A"/>
    <property type="match status" value="1"/>
</dbReference>
<proteinExistence type="predicted"/>
<sequence length="479" mass="54345">MGVFIDGVEYAPASKSMAKIGVAITTHNRNDMLIRALEHHVRFLPAGAVLVVVDDGSRTPVSASGGVKVIRHNEALGIATAKNASLSALMDAGCEHIFLFDDDCWPVVDKWWQPYIESPEPHLAHSWNLVEIWSDSQHTASHASGGTVLYYERRVIDDVGGMRTIFGKYGCEHVNLSDRIHNRGWTTWRYADVTGSEKLFYECDRHEKNTHKTVAAAADLQHNASKGRDLWMTMLDDDQFVEYRQAENVVITTLLTGMEDTQRNGNMRPDVSLISALATSVRHGRLIVMHDRLVNPQMKTGNGIEVEFIQVENKINPYFGRWLHVYQLLRDKPNIGKVWVVDGTDVQQLRDPFDIAPGWLYIGQEQAAVNNEWLKRNHPDTRVQDFIRDNPELTLLNPGTVGGDRATVQRFAHLMVRYWFDDHIDFIHKWETGRAGVGDMGATQLIGYSSFADRLIYGPSVNTHFKSEKADEYARWKHK</sequence>
<accession>A0A0A3YKA5</accession>
<dbReference type="RefSeq" id="WP_034898487.1">
    <property type="nucleotide sequence ID" value="NZ_JRUQ01000076.1"/>
</dbReference>
<evidence type="ECO:0000313" key="2">
    <source>
        <dbReference type="EMBL" id="KGT87232.1"/>
    </source>
</evidence>
<organism evidence="2 3">
    <name type="scientific">Erwinia typographi</name>
    <dbReference type="NCBI Taxonomy" id="371042"/>
    <lineage>
        <taxon>Bacteria</taxon>
        <taxon>Pseudomonadati</taxon>
        <taxon>Pseudomonadota</taxon>
        <taxon>Gammaproteobacteria</taxon>
        <taxon>Enterobacterales</taxon>
        <taxon>Erwiniaceae</taxon>
        <taxon>Erwinia</taxon>
    </lineage>
</organism>
<dbReference type="eggNOG" id="COG1216">
    <property type="taxonomic scope" value="Bacteria"/>
</dbReference>
<reference evidence="2 3" key="1">
    <citation type="submission" date="2014-10" db="EMBL/GenBank/DDBJ databases">
        <title>Genome sequence of Erwinia typographi M043b.</title>
        <authorList>
            <person name="Chan K.-G."/>
            <person name="Tan W.-S."/>
        </authorList>
    </citation>
    <scope>NUCLEOTIDE SEQUENCE [LARGE SCALE GENOMIC DNA]</scope>
    <source>
        <strain evidence="2 3">M043b</strain>
    </source>
</reference>
<dbReference type="STRING" id="371042.NG99_23710"/>
<dbReference type="AlphaFoldDB" id="A0A0A3YKA5"/>
<name>A0A0A3YKA5_9GAMM</name>
<keyword evidence="3" id="KW-1185">Reference proteome</keyword>
<dbReference type="Pfam" id="PF00535">
    <property type="entry name" value="Glycos_transf_2"/>
    <property type="match status" value="1"/>
</dbReference>
<gene>
    <name evidence="2" type="ORF">NG99_23710</name>
</gene>
<dbReference type="OrthoDB" id="6506847at2"/>
<comment type="caution">
    <text evidence="2">The sequence shown here is derived from an EMBL/GenBank/DDBJ whole genome shotgun (WGS) entry which is preliminary data.</text>
</comment>